<dbReference type="RefSeq" id="WP_061916210.1">
    <property type="nucleotide sequence ID" value="NZ_DF967971.1"/>
</dbReference>
<dbReference type="STRING" id="360411.AC812_11060"/>
<proteinExistence type="predicted"/>
<gene>
    <name evidence="2" type="ORF">AC812_11060</name>
</gene>
<feature type="domain" description="DUF2344" evidence="1">
    <location>
        <begin position="3"/>
        <end position="185"/>
    </location>
</feature>
<organism evidence="2 3">
    <name type="scientific">Bellilinea caldifistulae</name>
    <dbReference type="NCBI Taxonomy" id="360411"/>
    <lineage>
        <taxon>Bacteria</taxon>
        <taxon>Bacillati</taxon>
        <taxon>Chloroflexota</taxon>
        <taxon>Anaerolineae</taxon>
        <taxon>Anaerolineales</taxon>
        <taxon>Anaerolineaceae</taxon>
        <taxon>Bellilinea</taxon>
    </lineage>
</organism>
<sequence>MLRFRIQYNKDTPLQYVGNLDLHKVWERYLRRARVPVAYTQGFHPQPKIQQAAPLPLGFLSQNDLIDVWVEADQWSEKDFLTQLQATQQPGIEILSVATIPLNSPSLPTLILSSLYHVILLDPVNITELYTRLAELLDRSSITRTRRNKTYDLRPLIEKIELTPLPEGCAALEMQLSAREGATGRPEEVLSELGFDPYAARYVRTGFIMKE</sequence>
<dbReference type="AlphaFoldDB" id="A0A0P6WXS0"/>
<evidence type="ECO:0000259" key="1">
    <source>
        <dbReference type="Pfam" id="PF10105"/>
    </source>
</evidence>
<comment type="caution">
    <text evidence="2">The sequence shown here is derived from an EMBL/GenBank/DDBJ whole genome shotgun (WGS) entry which is preliminary data.</text>
</comment>
<name>A0A0P6WXS0_9CHLR</name>
<dbReference type="NCBIfam" id="TIGR03936">
    <property type="entry name" value="sam_1_link_chp"/>
    <property type="match status" value="1"/>
</dbReference>
<dbReference type="Pfam" id="PF10105">
    <property type="entry name" value="DUF2344"/>
    <property type="match status" value="1"/>
</dbReference>
<dbReference type="EMBL" id="LGHJ01000016">
    <property type="protein sequence ID" value="KPL75025.1"/>
    <property type="molecule type" value="Genomic_DNA"/>
</dbReference>
<evidence type="ECO:0000313" key="3">
    <source>
        <dbReference type="Proteomes" id="UP000050514"/>
    </source>
</evidence>
<evidence type="ECO:0000313" key="2">
    <source>
        <dbReference type="EMBL" id="KPL75025.1"/>
    </source>
</evidence>
<dbReference type="Proteomes" id="UP000050514">
    <property type="component" value="Unassembled WGS sequence"/>
</dbReference>
<reference evidence="2 3" key="1">
    <citation type="submission" date="2015-07" db="EMBL/GenBank/DDBJ databases">
        <title>Draft genome of Bellilinea caldifistulae DSM 17877.</title>
        <authorList>
            <person name="Hemp J."/>
            <person name="Ward L.M."/>
            <person name="Pace L.A."/>
            <person name="Fischer W.W."/>
        </authorList>
    </citation>
    <scope>NUCLEOTIDE SEQUENCE [LARGE SCALE GENOMIC DNA]</scope>
    <source>
        <strain evidence="2 3">GOMI-1</strain>
    </source>
</reference>
<dbReference type="OrthoDB" id="9780488at2"/>
<protein>
    <recommendedName>
        <fullName evidence="1">DUF2344 domain-containing protein</fullName>
    </recommendedName>
</protein>
<keyword evidence="3" id="KW-1185">Reference proteome</keyword>
<accession>A0A0P6WXS0</accession>
<dbReference type="InterPro" id="IPR018768">
    <property type="entry name" value="DUF2344"/>
</dbReference>